<evidence type="ECO:0000256" key="2">
    <source>
        <dbReference type="SAM" id="SignalP"/>
    </source>
</evidence>
<name>A0AAN7GLT9_9MYRT</name>
<comment type="caution">
    <text evidence="3">The sequence shown here is derived from an EMBL/GenBank/DDBJ whole genome shotgun (WGS) entry which is preliminary data.</text>
</comment>
<evidence type="ECO:0000313" key="3">
    <source>
        <dbReference type="EMBL" id="KAK4744349.1"/>
    </source>
</evidence>
<keyword evidence="4" id="KW-1185">Reference proteome</keyword>
<protein>
    <recommendedName>
        <fullName evidence="5">Secreted protein</fullName>
    </recommendedName>
</protein>
<evidence type="ECO:0000256" key="1">
    <source>
        <dbReference type="SAM" id="MobiDB-lite"/>
    </source>
</evidence>
<feature type="region of interest" description="Disordered" evidence="1">
    <location>
        <begin position="65"/>
        <end position="103"/>
    </location>
</feature>
<feature type="signal peptide" evidence="2">
    <location>
        <begin position="1"/>
        <end position="28"/>
    </location>
</feature>
<keyword evidence="2" id="KW-0732">Signal</keyword>
<feature type="chain" id="PRO_5042953302" description="Secreted protein" evidence="2">
    <location>
        <begin position="29"/>
        <end position="103"/>
    </location>
</feature>
<organism evidence="3 4">
    <name type="scientific">Trapa incisa</name>
    <dbReference type="NCBI Taxonomy" id="236973"/>
    <lineage>
        <taxon>Eukaryota</taxon>
        <taxon>Viridiplantae</taxon>
        <taxon>Streptophyta</taxon>
        <taxon>Embryophyta</taxon>
        <taxon>Tracheophyta</taxon>
        <taxon>Spermatophyta</taxon>
        <taxon>Magnoliopsida</taxon>
        <taxon>eudicotyledons</taxon>
        <taxon>Gunneridae</taxon>
        <taxon>Pentapetalae</taxon>
        <taxon>rosids</taxon>
        <taxon>malvids</taxon>
        <taxon>Myrtales</taxon>
        <taxon>Lythraceae</taxon>
        <taxon>Trapa</taxon>
    </lineage>
</organism>
<dbReference type="AlphaFoldDB" id="A0AAN7GLT9"/>
<sequence>MNCLNMAKLMLAMMMLHLVIWDLPAVSGTIDTACDGDHKGMKKSSSSHSLSEEWIGEVYGRKTGVGRQRRSLNRYPMPPPPSPITNPVQNYFYIPPSPETERS</sequence>
<proteinExistence type="predicted"/>
<reference evidence="3 4" key="1">
    <citation type="journal article" date="2023" name="Hortic Res">
        <title>Pangenome of water caltrop reveals structural variations and asymmetric subgenome divergence after allopolyploidization.</title>
        <authorList>
            <person name="Zhang X."/>
            <person name="Chen Y."/>
            <person name="Wang L."/>
            <person name="Yuan Y."/>
            <person name="Fang M."/>
            <person name="Shi L."/>
            <person name="Lu R."/>
            <person name="Comes H.P."/>
            <person name="Ma Y."/>
            <person name="Chen Y."/>
            <person name="Huang G."/>
            <person name="Zhou Y."/>
            <person name="Zheng Z."/>
            <person name="Qiu Y."/>
        </authorList>
    </citation>
    <scope>NUCLEOTIDE SEQUENCE [LARGE SCALE GENOMIC DNA]</scope>
    <source>
        <tissue evidence="3">Roots</tissue>
    </source>
</reference>
<gene>
    <name evidence="3" type="ORF">SAY87_010661</name>
</gene>
<evidence type="ECO:0000313" key="4">
    <source>
        <dbReference type="Proteomes" id="UP001345219"/>
    </source>
</evidence>
<evidence type="ECO:0008006" key="5">
    <source>
        <dbReference type="Google" id="ProtNLM"/>
    </source>
</evidence>
<dbReference type="Proteomes" id="UP001345219">
    <property type="component" value="Chromosome 9"/>
</dbReference>
<accession>A0AAN7GLT9</accession>
<dbReference type="EMBL" id="JAXIOK010000022">
    <property type="protein sequence ID" value="KAK4744349.1"/>
    <property type="molecule type" value="Genomic_DNA"/>
</dbReference>